<reference evidence="6 7" key="1">
    <citation type="submission" date="2024-10" db="EMBL/GenBank/DDBJ databases">
        <title>Updated reference genomes for cyclostephanoid diatoms.</title>
        <authorList>
            <person name="Roberts W.R."/>
            <person name="Alverson A.J."/>
        </authorList>
    </citation>
    <scope>NUCLEOTIDE SEQUENCE [LARGE SCALE GENOMIC DNA]</scope>
    <source>
        <strain evidence="6 7">AJA276-08</strain>
    </source>
</reference>
<evidence type="ECO:0000256" key="4">
    <source>
        <dbReference type="SAM" id="Phobius"/>
    </source>
</evidence>
<gene>
    <name evidence="6" type="ORF">ACHAW5_001333</name>
</gene>
<feature type="chain" id="PRO_5044756231" description="Photosystem I assembly protein Ycf4" evidence="5">
    <location>
        <begin position="24"/>
        <end position="335"/>
    </location>
</feature>
<dbReference type="InterPro" id="IPR009631">
    <property type="entry name" value="CGLD27-like"/>
</dbReference>
<keyword evidence="2" id="KW-0934">Plastid</keyword>
<name>A0ABD3NQF2_9STRA</name>
<keyword evidence="4" id="KW-1133">Transmembrane helix</keyword>
<protein>
    <recommendedName>
        <fullName evidence="8">Photosystem I assembly protein Ycf4</fullName>
    </recommendedName>
</protein>
<evidence type="ECO:0000256" key="3">
    <source>
        <dbReference type="SAM" id="MobiDB-lite"/>
    </source>
</evidence>
<evidence type="ECO:0000313" key="6">
    <source>
        <dbReference type="EMBL" id="KAL3777518.1"/>
    </source>
</evidence>
<feature type="signal peptide" evidence="5">
    <location>
        <begin position="1"/>
        <end position="23"/>
    </location>
</feature>
<dbReference type="EMBL" id="JALLAZ020001282">
    <property type="protein sequence ID" value="KAL3777518.1"/>
    <property type="molecule type" value="Genomic_DNA"/>
</dbReference>
<feature type="compositionally biased region" description="Low complexity" evidence="3">
    <location>
        <begin position="34"/>
        <end position="45"/>
    </location>
</feature>
<keyword evidence="4" id="KW-0812">Transmembrane</keyword>
<comment type="subcellular location">
    <subcellularLocation>
        <location evidence="1">Plastid</location>
    </subcellularLocation>
</comment>
<feature type="region of interest" description="Disordered" evidence="3">
    <location>
        <begin position="20"/>
        <end position="117"/>
    </location>
</feature>
<comment type="caution">
    <text evidence="6">The sequence shown here is derived from an EMBL/GenBank/DDBJ whole genome shotgun (WGS) entry which is preliminary data.</text>
</comment>
<organism evidence="6 7">
    <name type="scientific">Stephanodiscus triporus</name>
    <dbReference type="NCBI Taxonomy" id="2934178"/>
    <lineage>
        <taxon>Eukaryota</taxon>
        <taxon>Sar</taxon>
        <taxon>Stramenopiles</taxon>
        <taxon>Ochrophyta</taxon>
        <taxon>Bacillariophyta</taxon>
        <taxon>Coscinodiscophyceae</taxon>
        <taxon>Thalassiosirophycidae</taxon>
        <taxon>Stephanodiscales</taxon>
        <taxon>Stephanodiscaceae</taxon>
        <taxon>Stephanodiscus</taxon>
    </lineage>
</organism>
<feature type="transmembrane region" description="Helical" evidence="4">
    <location>
        <begin position="259"/>
        <end position="284"/>
    </location>
</feature>
<keyword evidence="5" id="KW-0732">Signal</keyword>
<dbReference type="Proteomes" id="UP001530315">
    <property type="component" value="Unassembled WGS sequence"/>
</dbReference>
<dbReference type="GO" id="GO:0009536">
    <property type="term" value="C:plastid"/>
    <property type="evidence" value="ECO:0007669"/>
    <property type="project" value="UniProtKB-SubCell"/>
</dbReference>
<evidence type="ECO:0000256" key="1">
    <source>
        <dbReference type="ARBA" id="ARBA00004474"/>
    </source>
</evidence>
<evidence type="ECO:0000256" key="2">
    <source>
        <dbReference type="ARBA" id="ARBA00022640"/>
    </source>
</evidence>
<evidence type="ECO:0000256" key="5">
    <source>
        <dbReference type="SAM" id="SignalP"/>
    </source>
</evidence>
<dbReference type="AlphaFoldDB" id="A0ABD3NQF2"/>
<keyword evidence="4" id="KW-0472">Membrane</keyword>
<sequence length="335" mass="37091">MTNTLNFVAAASLLLSAANPSSAFRPSSSPLVPPATTTTTTTARSRSSRGGGPRTADARSPFVRRRRPNDDDDRHTTTLGLSPYDDDYDDDDDVEGYEVRAGDPSRRRPDNTAFGAENVPIDFRPSNEYLNLIRQPTFGWASQESGNAGLAIRLAVVYVGFFILVCYPISGATWVSDGYLLQKLTASNVGAISVVFVLVLRLYSGWGYIGSRLQSKVIEYEESGWYDGDFEEKSNAEKARDLFLYRSDVRPVEERLRKFALGVGAAWLASCVALNVATSVNPIFNQYDPRMLEKLSYDDKVAEIVQRQSNGRPTYCENRYYRAIANGGQGERIAN</sequence>
<feature type="transmembrane region" description="Helical" evidence="4">
    <location>
        <begin position="184"/>
        <end position="203"/>
    </location>
</feature>
<proteinExistence type="predicted"/>
<keyword evidence="7" id="KW-1185">Reference proteome</keyword>
<feature type="compositionally biased region" description="Basic and acidic residues" evidence="3">
    <location>
        <begin position="97"/>
        <end position="110"/>
    </location>
</feature>
<dbReference type="Pfam" id="PF06799">
    <property type="entry name" value="CGLD27-like"/>
    <property type="match status" value="1"/>
</dbReference>
<accession>A0ABD3NQF2</accession>
<dbReference type="PANTHER" id="PTHR34214">
    <property type="match status" value="1"/>
</dbReference>
<feature type="compositionally biased region" description="Acidic residues" evidence="3">
    <location>
        <begin position="84"/>
        <end position="96"/>
    </location>
</feature>
<evidence type="ECO:0008006" key="8">
    <source>
        <dbReference type="Google" id="ProtNLM"/>
    </source>
</evidence>
<dbReference type="PANTHER" id="PTHR34214:SF3">
    <property type="entry name" value="PROTEIN CONSERVED IN THE GREEN LINEAGE AND DIATOMS 27, CHLOROPLASTIC"/>
    <property type="match status" value="1"/>
</dbReference>
<evidence type="ECO:0000313" key="7">
    <source>
        <dbReference type="Proteomes" id="UP001530315"/>
    </source>
</evidence>
<feature type="transmembrane region" description="Helical" evidence="4">
    <location>
        <begin position="150"/>
        <end position="172"/>
    </location>
</feature>